<reference evidence="4 5" key="1">
    <citation type="submission" date="2019-12" db="EMBL/GenBank/DDBJ databases">
        <title>Chitinophaga sp. strain ysch24 (GDMCC 1.1355), whole genome shotgun sequence.</title>
        <authorList>
            <person name="Zhang X."/>
        </authorList>
    </citation>
    <scope>NUCLEOTIDE SEQUENCE [LARGE SCALE GENOMIC DNA]</scope>
    <source>
        <strain evidence="5">ysch24</strain>
    </source>
</reference>
<dbReference type="InterPro" id="IPR049809">
    <property type="entry name" value="YehF/YfeS-like_WGR"/>
</dbReference>
<evidence type="ECO:0000313" key="5">
    <source>
        <dbReference type="Proteomes" id="UP000461730"/>
    </source>
</evidence>
<dbReference type="Pfam" id="PF23598">
    <property type="entry name" value="LRR_14"/>
    <property type="match status" value="1"/>
</dbReference>
<proteinExistence type="predicted"/>
<keyword evidence="2" id="KW-0677">Repeat</keyword>
<dbReference type="PANTHER" id="PTHR48051">
    <property type="match status" value="1"/>
</dbReference>
<dbReference type="InterPro" id="IPR008893">
    <property type="entry name" value="WGR_domain"/>
</dbReference>
<dbReference type="EMBL" id="WRXN01000019">
    <property type="protein sequence ID" value="MVT12101.1"/>
    <property type="molecule type" value="Genomic_DNA"/>
</dbReference>
<dbReference type="InterPro" id="IPR050216">
    <property type="entry name" value="LRR_domain-containing"/>
</dbReference>
<dbReference type="RefSeq" id="WP_157309521.1">
    <property type="nucleotide sequence ID" value="NZ_WRXN01000019.1"/>
</dbReference>
<keyword evidence="1" id="KW-0433">Leucine-rich repeat</keyword>
<evidence type="ECO:0000313" key="4">
    <source>
        <dbReference type="EMBL" id="MVT12101.1"/>
    </source>
</evidence>
<dbReference type="PROSITE" id="PS51977">
    <property type="entry name" value="WGR"/>
    <property type="match status" value="1"/>
</dbReference>
<evidence type="ECO:0000256" key="1">
    <source>
        <dbReference type="ARBA" id="ARBA00022614"/>
    </source>
</evidence>
<dbReference type="Gene3D" id="3.80.10.10">
    <property type="entry name" value="Ribonuclease Inhibitor"/>
    <property type="match status" value="3"/>
</dbReference>
<dbReference type="InterPro" id="IPR032675">
    <property type="entry name" value="LRR_dom_sf"/>
</dbReference>
<organism evidence="4 5">
    <name type="scientific">Chitinophaga tropicalis</name>
    <dbReference type="NCBI Taxonomy" id="2683588"/>
    <lineage>
        <taxon>Bacteria</taxon>
        <taxon>Pseudomonadati</taxon>
        <taxon>Bacteroidota</taxon>
        <taxon>Chitinophagia</taxon>
        <taxon>Chitinophagales</taxon>
        <taxon>Chitinophagaceae</taxon>
        <taxon>Chitinophaga</taxon>
    </lineage>
</organism>
<dbReference type="PANTHER" id="PTHR48051:SF1">
    <property type="entry name" value="RAS SUPPRESSOR PROTEIN 1"/>
    <property type="match status" value="1"/>
</dbReference>
<dbReference type="SMART" id="SM00369">
    <property type="entry name" value="LRR_TYP"/>
    <property type="match status" value="5"/>
</dbReference>
<gene>
    <name evidence="4" type="ORF">GO493_27835</name>
</gene>
<dbReference type="SUPFAM" id="SSF52058">
    <property type="entry name" value="L domain-like"/>
    <property type="match status" value="1"/>
</dbReference>
<dbReference type="InterPro" id="IPR036930">
    <property type="entry name" value="WGR_dom_sf"/>
</dbReference>
<sequence>MLQYFELQEGTSSKFWEISLNVNTITTRYGKIGTQGKTTEKDFETPVKARQEYDKLVKEKTGKGYQEIIRDGKTLLPGDYTIISEKEAVKKHKLDKYINALYDDGGKYMLYKGDVVFNGALDTYKHCSAAKDDIYGIIVEGNLTVKGVLFQPDMDNGEHLLVTGNVYAQSINKGGGEFYIKGDLTAEQTIYGYYNHGELTVEGKTKAVAILADDQVFRFQGEVSGTIIGDQEIEGAEDAEYSEITVLRPELIKEEEYANSDKISNYINKGKHILRDEFLPGFNDTPAAGAPKETVISAKPGKLTLKEERAGKVVLQALEKMKVSPAEVQVLDLSYQDLDRFPMLLTTLRSLKQLKLNGNEIKTLPAEIAQLDQLEELHLSGCELKTLPAELTQLKKLRVLDLSQNADLQLPESLTQLVSLRKLDVSGCKGFRLTASLPGLEELRCDSCTAASPVDFPKAVLGCTGLKRLLMNSNSLKQIPPALTALKELEELYLDGSLGYVNEFPDLSGLKKLKILHASGICNDSESPLAKHSLLKDIFRITSLEELKIDLYRRWLEDLSKETFKEMAKNLSHDPGRLKEISDLQAEKVEAGDGKKKKTGYLRKPLTTAHLEGIGALQQLRILDLGDNMLSDLPEEVYSLPNLRSLNLKGNSFKISDRLKMAERLPEVELDLRENWMEKEIIDTEAARLWKETADLIEKGNELWFNDAGKPVKAIAIYDQVLASFNDGKVVDKYLRLYTYYVLTNAYSNIPADAAYKKMSAEKKREYNQLCIKSGLMTLSLLPEHILHSTSMGAFYREVIRIVANAVAWAMYEVYEDREKTEEALNMINKAVAYIENESEYYIYDTQVRILLRLGRQEDAWQIVKQTLEKDEYFSNFDDIVETKEYKKWLKK</sequence>
<dbReference type="Pfam" id="PF05406">
    <property type="entry name" value="WGR"/>
    <property type="match status" value="1"/>
</dbReference>
<dbReference type="InterPro" id="IPR055414">
    <property type="entry name" value="LRR_R13L4/SHOC2-like"/>
</dbReference>
<evidence type="ECO:0000259" key="3">
    <source>
        <dbReference type="PROSITE" id="PS51977"/>
    </source>
</evidence>
<evidence type="ECO:0000256" key="2">
    <source>
        <dbReference type="ARBA" id="ARBA00022737"/>
    </source>
</evidence>
<dbReference type="Gene3D" id="2.20.140.10">
    <property type="entry name" value="WGR domain"/>
    <property type="match status" value="1"/>
</dbReference>
<name>A0A7K1UCJ0_9BACT</name>
<protein>
    <submittedName>
        <fullName evidence="4">WGR domain-containing protein</fullName>
    </submittedName>
</protein>
<dbReference type="GO" id="GO:0005737">
    <property type="term" value="C:cytoplasm"/>
    <property type="evidence" value="ECO:0007669"/>
    <property type="project" value="TreeGrafter"/>
</dbReference>
<dbReference type="CDD" id="cd07996">
    <property type="entry name" value="WGR_MMR_like"/>
    <property type="match status" value="1"/>
</dbReference>
<keyword evidence="5" id="KW-1185">Reference proteome</keyword>
<dbReference type="InterPro" id="IPR001611">
    <property type="entry name" value="Leu-rich_rpt"/>
</dbReference>
<feature type="domain" description="WGR" evidence="3">
    <location>
        <begin position="1"/>
        <end position="80"/>
    </location>
</feature>
<dbReference type="AlphaFoldDB" id="A0A7K1UCJ0"/>
<dbReference type="PROSITE" id="PS51450">
    <property type="entry name" value="LRR"/>
    <property type="match status" value="1"/>
</dbReference>
<dbReference type="Proteomes" id="UP000461730">
    <property type="component" value="Unassembled WGS sequence"/>
</dbReference>
<dbReference type="SMART" id="SM00773">
    <property type="entry name" value="WGR"/>
    <property type="match status" value="1"/>
</dbReference>
<dbReference type="InterPro" id="IPR003591">
    <property type="entry name" value="Leu-rich_rpt_typical-subtyp"/>
</dbReference>
<comment type="caution">
    <text evidence="4">The sequence shown here is derived from an EMBL/GenBank/DDBJ whole genome shotgun (WGS) entry which is preliminary data.</text>
</comment>
<dbReference type="SUPFAM" id="SSF142921">
    <property type="entry name" value="WGR domain-like"/>
    <property type="match status" value="1"/>
</dbReference>
<accession>A0A7K1UCJ0</accession>